<dbReference type="EMBL" id="MAYW01000309">
    <property type="protein sequence ID" value="ODS29998.1"/>
    <property type="molecule type" value="Genomic_DNA"/>
</dbReference>
<gene>
    <name evidence="1" type="ORF">SCARUB_04893</name>
</gene>
<accession>A0A1E3X310</accession>
<reference evidence="1 2" key="1">
    <citation type="submission" date="2016-07" db="EMBL/GenBank/DDBJ databases">
        <title>Draft genome of Scalindua rubra, obtained from a brine-seawater interface in the Red Sea, sheds light on salt adaptation in anammox bacteria.</title>
        <authorList>
            <person name="Speth D.R."/>
            <person name="Lagkouvardos I."/>
            <person name="Wang Y."/>
            <person name="Qian P.-Y."/>
            <person name="Dutilh B.E."/>
            <person name="Jetten M.S."/>
        </authorList>
    </citation>
    <scope>NUCLEOTIDE SEQUENCE [LARGE SCALE GENOMIC DNA]</scope>
    <source>
        <strain evidence="1">BSI-1</strain>
    </source>
</reference>
<dbReference type="Proteomes" id="UP000094056">
    <property type="component" value="Unassembled WGS sequence"/>
</dbReference>
<comment type="caution">
    <text evidence="1">The sequence shown here is derived from an EMBL/GenBank/DDBJ whole genome shotgun (WGS) entry which is preliminary data.</text>
</comment>
<protein>
    <submittedName>
        <fullName evidence="1">Uncharacterized protein</fullName>
    </submittedName>
</protein>
<proteinExistence type="predicted"/>
<organism evidence="1 2">
    <name type="scientific">Candidatus Scalindua rubra</name>
    <dbReference type="NCBI Taxonomy" id="1872076"/>
    <lineage>
        <taxon>Bacteria</taxon>
        <taxon>Pseudomonadati</taxon>
        <taxon>Planctomycetota</taxon>
        <taxon>Candidatus Brocadiia</taxon>
        <taxon>Candidatus Brocadiales</taxon>
        <taxon>Candidatus Scalinduaceae</taxon>
        <taxon>Candidatus Scalindua</taxon>
    </lineage>
</organism>
<evidence type="ECO:0000313" key="2">
    <source>
        <dbReference type="Proteomes" id="UP000094056"/>
    </source>
</evidence>
<evidence type="ECO:0000313" key="1">
    <source>
        <dbReference type="EMBL" id="ODS29998.1"/>
    </source>
</evidence>
<name>A0A1E3X310_9BACT</name>
<dbReference type="AlphaFoldDB" id="A0A1E3X310"/>
<sequence>MLFMGATNRIVTIDEDYIVSRILFCIDGSQISVGDESGTLVTYCYQ</sequence>